<protein>
    <submittedName>
        <fullName evidence="1">Uncharacterized protein</fullName>
    </submittedName>
</protein>
<keyword evidence="2" id="KW-1185">Reference proteome</keyword>
<dbReference type="Proteomes" id="UP000053558">
    <property type="component" value="Unassembled WGS sequence"/>
</dbReference>
<sequence>MTNFADAYELVKGAGSMFIVLNVPPSLDQFIGFKRSRLRGKCLVGQIVDMAYLRKKALYSVTGAQYREDLLTGDPQAYLSRAAKDAVGGSLGMWPGYFEYTGSANVPLAMRPSVRPFIYL</sequence>
<organism evidence="1 2">
    <name type="scientific">Coniophora puteana (strain RWD-64-598)</name>
    <name type="common">Brown rot fungus</name>
    <dbReference type="NCBI Taxonomy" id="741705"/>
    <lineage>
        <taxon>Eukaryota</taxon>
        <taxon>Fungi</taxon>
        <taxon>Dikarya</taxon>
        <taxon>Basidiomycota</taxon>
        <taxon>Agaricomycotina</taxon>
        <taxon>Agaricomycetes</taxon>
        <taxon>Agaricomycetidae</taxon>
        <taxon>Boletales</taxon>
        <taxon>Coniophorineae</taxon>
        <taxon>Coniophoraceae</taxon>
        <taxon>Coniophora</taxon>
    </lineage>
</organism>
<dbReference type="GeneID" id="19202606"/>
<name>A0A5M3MZQ6_CONPW</name>
<evidence type="ECO:0000313" key="1">
    <source>
        <dbReference type="EMBL" id="EIW84643.1"/>
    </source>
</evidence>
<dbReference type="KEGG" id="cput:CONPUDRAFT_149523"/>
<comment type="caution">
    <text evidence="1">The sequence shown here is derived from an EMBL/GenBank/DDBJ whole genome shotgun (WGS) entry which is preliminary data.</text>
</comment>
<proteinExistence type="predicted"/>
<reference evidence="2" key="1">
    <citation type="journal article" date="2012" name="Science">
        <title>The Paleozoic origin of enzymatic lignin decomposition reconstructed from 31 fungal genomes.</title>
        <authorList>
            <person name="Floudas D."/>
            <person name="Binder M."/>
            <person name="Riley R."/>
            <person name="Barry K."/>
            <person name="Blanchette R.A."/>
            <person name="Henrissat B."/>
            <person name="Martinez A.T."/>
            <person name="Otillar R."/>
            <person name="Spatafora J.W."/>
            <person name="Yadav J.S."/>
            <person name="Aerts A."/>
            <person name="Benoit I."/>
            <person name="Boyd A."/>
            <person name="Carlson A."/>
            <person name="Copeland A."/>
            <person name="Coutinho P.M."/>
            <person name="de Vries R.P."/>
            <person name="Ferreira P."/>
            <person name="Findley K."/>
            <person name="Foster B."/>
            <person name="Gaskell J."/>
            <person name="Glotzer D."/>
            <person name="Gorecki P."/>
            <person name="Heitman J."/>
            <person name="Hesse C."/>
            <person name="Hori C."/>
            <person name="Igarashi K."/>
            <person name="Jurgens J.A."/>
            <person name="Kallen N."/>
            <person name="Kersten P."/>
            <person name="Kohler A."/>
            <person name="Kuees U."/>
            <person name="Kumar T.K.A."/>
            <person name="Kuo A."/>
            <person name="LaButti K."/>
            <person name="Larrondo L.F."/>
            <person name="Lindquist E."/>
            <person name="Ling A."/>
            <person name="Lombard V."/>
            <person name="Lucas S."/>
            <person name="Lundell T."/>
            <person name="Martin R."/>
            <person name="McLaughlin D.J."/>
            <person name="Morgenstern I."/>
            <person name="Morin E."/>
            <person name="Murat C."/>
            <person name="Nagy L.G."/>
            <person name="Nolan M."/>
            <person name="Ohm R.A."/>
            <person name="Patyshakuliyeva A."/>
            <person name="Rokas A."/>
            <person name="Ruiz-Duenas F.J."/>
            <person name="Sabat G."/>
            <person name="Salamov A."/>
            <person name="Samejima M."/>
            <person name="Schmutz J."/>
            <person name="Slot J.C."/>
            <person name="St John F."/>
            <person name="Stenlid J."/>
            <person name="Sun H."/>
            <person name="Sun S."/>
            <person name="Syed K."/>
            <person name="Tsang A."/>
            <person name="Wiebenga A."/>
            <person name="Young D."/>
            <person name="Pisabarro A."/>
            <person name="Eastwood D.C."/>
            <person name="Martin F."/>
            <person name="Cullen D."/>
            <person name="Grigoriev I.V."/>
            <person name="Hibbett D.S."/>
        </authorList>
    </citation>
    <scope>NUCLEOTIDE SEQUENCE [LARGE SCALE GENOMIC DNA]</scope>
    <source>
        <strain evidence="2">RWD-64-598 SS2</strain>
    </source>
</reference>
<dbReference type="AlphaFoldDB" id="A0A5M3MZQ6"/>
<dbReference type="EMBL" id="JH711574">
    <property type="protein sequence ID" value="EIW84643.1"/>
    <property type="molecule type" value="Genomic_DNA"/>
</dbReference>
<accession>A0A5M3MZQ6</accession>
<evidence type="ECO:0000313" key="2">
    <source>
        <dbReference type="Proteomes" id="UP000053558"/>
    </source>
</evidence>
<gene>
    <name evidence="1" type="ORF">CONPUDRAFT_149523</name>
</gene>
<dbReference type="RefSeq" id="XP_007764382.1">
    <property type="nucleotide sequence ID" value="XM_007766192.1"/>
</dbReference>